<protein>
    <submittedName>
        <fullName evidence="1">Uncharacterized protein</fullName>
    </submittedName>
</protein>
<evidence type="ECO:0000313" key="2">
    <source>
        <dbReference type="Proteomes" id="UP000199532"/>
    </source>
</evidence>
<keyword evidence="2" id="KW-1185">Reference proteome</keyword>
<evidence type="ECO:0000313" key="1">
    <source>
        <dbReference type="EMBL" id="SEI38596.1"/>
    </source>
</evidence>
<gene>
    <name evidence="1" type="ORF">SAMN04487995_0267</name>
</gene>
<dbReference type="RefSeq" id="WP_090331101.1">
    <property type="nucleotide sequence ID" value="NZ_FNXY01000001.1"/>
</dbReference>
<name>A0A1H6Q9S6_9BACT</name>
<proteinExistence type="predicted"/>
<dbReference type="Proteomes" id="UP000199532">
    <property type="component" value="Unassembled WGS sequence"/>
</dbReference>
<dbReference type="EMBL" id="FNXY01000001">
    <property type="protein sequence ID" value="SEI38596.1"/>
    <property type="molecule type" value="Genomic_DNA"/>
</dbReference>
<reference evidence="1 2" key="1">
    <citation type="submission" date="2016-10" db="EMBL/GenBank/DDBJ databases">
        <authorList>
            <person name="de Groot N.N."/>
        </authorList>
    </citation>
    <scope>NUCLEOTIDE SEQUENCE [LARGE SCALE GENOMIC DNA]</scope>
    <source>
        <strain evidence="1 2">DSM 19938</strain>
    </source>
</reference>
<sequence length="63" mass="6825">MKLFSFDLLASAGTDVSHTTEIVGQITLAELVICHIRIKMIALSAQEQTCEGTEIFSDTEPLG</sequence>
<dbReference type="AlphaFoldDB" id="A0A1H6Q9S6"/>
<organism evidence="1 2">
    <name type="scientific">Dyadobacter koreensis</name>
    <dbReference type="NCBI Taxonomy" id="408657"/>
    <lineage>
        <taxon>Bacteria</taxon>
        <taxon>Pseudomonadati</taxon>
        <taxon>Bacteroidota</taxon>
        <taxon>Cytophagia</taxon>
        <taxon>Cytophagales</taxon>
        <taxon>Spirosomataceae</taxon>
        <taxon>Dyadobacter</taxon>
    </lineage>
</organism>
<accession>A0A1H6Q9S6</accession>